<accession>A0A811S5P3</accession>
<evidence type="ECO:0000256" key="1">
    <source>
        <dbReference type="SAM" id="MobiDB-lite"/>
    </source>
</evidence>
<dbReference type="OrthoDB" id="688827at2759"/>
<feature type="region of interest" description="Disordered" evidence="1">
    <location>
        <begin position="655"/>
        <end position="683"/>
    </location>
</feature>
<protein>
    <submittedName>
        <fullName evidence="2">Uncharacterized protein</fullName>
    </submittedName>
</protein>
<comment type="caution">
    <text evidence="2">The sequence shown here is derived from an EMBL/GenBank/DDBJ whole genome shotgun (WGS) entry which is preliminary data.</text>
</comment>
<feature type="region of interest" description="Disordered" evidence="1">
    <location>
        <begin position="1"/>
        <end position="44"/>
    </location>
</feature>
<proteinExistence type="predicted"/>
<feature type="compositionally biased region" description="Polar residues" evidence="1">
    <location>
        <begin position="763"/>
        <end position="772"/>
    </location>
</feature>
<organism evidence="2 3">
    <name type="scientific">Miscanthus lutarioriparius</name>
    <dbReference type="NCBI Taxonomy" id="422564"/>
    <lineage>
        <taxon>Eukaryota</taxon>
        <taxon>Viridiplantae</taxon>
        <taxon>Streptophyta</taxon>
        <taxon>Embryophyta</taxon>
        <taxon>Tracheophyta</taxon>
        <taxon>Spermatophyta</taxon>
        <taxon>Magnoliopsida</taxon>
        <taxon>Liliopsida</taxon>
        <taxon>Poales</taxon>
        <taxon>Poaceae</taxon>
        <taxon>PACMAD clade</taxon>
        <taxon>Panicoideae</taxon>
        <taxon>Andropogonodae</taxon>
        <taxon>Andropogoneae</taxon>
        <taxon>Saccharinae</taxon>
        <taxon>Miscanthus</taxon>
    </lineage>
</organism>
<dbReference type="AlphaFoldDB" id="A0A811S5P3"/>
<evidence type="ECO:0000313" key="2">
    <source>
        <dbReference type="EMBL" id="CAD6335946.1"/>
    </source>
</evidence>
<feature type="compositionally biased region" description="Basic and acidic residues" evidence="1">
    <location>
        <begin position="364"/>
        <end position="374"/>
    </location>
</feature>
<keyword evidence="3" id="KW-1185">Reference proteome</keyword>
<feature type="region of interest" description="Disordered" evidence="1">
    <location>
        <begin position="58"/>
        <end position="108"/>
    </location>
</feature>
<evidence type="ECO:0000313" key="3">
    <source>
        <dbReference type="Proteomes" id="UP000604825"/>
    </source>
</evidence>
<feature type="compositionally biased region" description="Polar residues" evidence="1">
    <location>
        <begin position="657"/>
        <end position="667"/>
    </location>
</feature>
<feature type="region of interest" description="Disordered" evidence="1">
    <location>
        <begin position="731"/>
        <end position="778"/>
    </location>
</feature>
<feature type="compositionally biased region" description="Basic and acidic residues" evidence="1">
    <location>
        <begin position="414"/>
        <end position="427"/>
    </location>
</feature>
<reference evidence="2" key="1">
    <citation type="submission" date="2020-10" db="EMBL/GenBank/DDBJ databases">
        <authorList>
            <person name="Han B."/>
            <person name="Lu T."/>
            <person name="Zhao Q."/>
            <person name="Huang X."/>
            <person name="Zhao Y."/>
        </authorList>
    </citation>
    <scope>NUCLEOTIDE SEQUENCE</scope>
</reference>
<feature type="compositionally biased region" description="Basic residues" evidence="1">
    <location>
        <begin position="602"/>
        <end position="618"/>
    </location>
</feature>
<dbReference type="Proteomes" id="UP000604825">
    <property type="component" value="Unassembled WGS sequence"/>
</dbReference>
<dbReference type="EMBL" id="CAJGYO010000018">
    <property type="protein sequence ID" value="CAD6335946.1"/>
    <property type="molecule type" value="Genomic_DNA"/>
</dbReference>
<gene>
    <name evidence="2" type="ORF">NCGR_LOCUS60044</name>
</gene>
<feature type="region of interest" description="Disordered" evidence="1">
    <location>
        <begin position="599"/>
        <end position="624"/>
    </location>
</feature>
<name>A0A811S5P3_9POAL</name>
<feature type="region of interest" description="Disordered" evidence="1">
    <location>
        <begin position="364"/>
        <end position="484"/>
    </location>
</feature>
<sequence>MSSLPAACRSPGGPEQPRLRSLMVGSIELPLQESTTSPPPAAPQRRVRFAITPPPTTSSFIASPLPPPPSKSCLRSTAARARESASGCTYGGTPSQGSLDATEDSSAGWPCPVTSRIQRSMKMVGQRYYGKGVQLRRIQAHQRPAHHRCALHFWSHSEGGASGASLAATGRQTAGSRSVASTADELAIKPATAAELHIPRPATTQLQHTHLTTQLVLEGDVVVSRHRPENFLAIFKYPHHRDAAVTKEKLPVRNLDFRIWPWRIEAYGDHCELRHHVEQQSVDREDTRVLCLWAWTYNPSDISKVTWLTITDNTVLVHDGAVPPHGRRGLTFSIIVHLDLLELPPDSHGRVETKDFTWHFGVIDGERTPRERQEPPPPEPRCQHRQDDDDDERRGRRKKSDHWGSRLLRSLSRAPERARERERSESRHGRRDKSTAPGERRRHGHDNNGARSRTPPRNTRADRRNEDDGVQSGSPPRRPHSTTTSAAVLHQFADRHHAVRALLLVGAPGANLHRTTHAQLLATTMKAPRMSLHLAERVQLSKPRPQQPPTALQARGLTPALCSWGLQGQQAGRPRQHPLVNMTSCRGTKHCCPPVMASWSRAQHHRPPSTASRRRAQQHRPPATRDRLLRAGALCKSHSHSWPRPLLRRRLQQSPSVAAQGSVSTGAATVAEISPRPEARPRRRQMTVVIPNQWRQQGRGCTTFCHNYGIQAISSLPPGRVWYPIQKAAHGVSSSPTEHDGQLHQHSHTADCSAAAPRATPANEDSQTQEQAVFSPPAQKVRIATASWPRGDAQAKARQVLMKKPGFMEDRSLDDALMGYFTLFGGPLSGTVIQALTALCGLGDDSGAGCSQA</sequence>